<proteinExistence type="predicted"/>
<accession>A0A2A9N7H8</accession>
<gene>
    <name evidence="2" type="ORF">AMATHDRAFT_9273</name>
</gene>
<dbReference type="Proteomes" id="UP000242287">
    <property type="component" value="Unassembled WGS sequence"/>
</dbReference>
<feature type="region of interest" description="Disordered" evidence="1">
    <location>
        <begin position="1"/>
        <end position="47"/>
    </location>
</feature>
<sequence>MELDQPATAINSGDSTPKEFHGDKPQSTGTSASATTKTDSHKNGNKTVATAGTKTLWALIVDREADVERLKNLKMPGIANYDPTCSNICEFHIFGVRDIYLSAQAMSVNNADKRSLIR</sequence>
<dbReference type="AlphaFoldDB" id="A0A2A9N7H8"/>
<dbReference type="EMBL" id="KZ302390">
    <property type="protein sequence ID" value="PFH45428.1"/>
    <property type="molecule type" value="Genomic_DNA"/>
</dbReference>
<evidence type="ECO:0000313" key="2">
    <source>
        <dbReference type="EMBL" id="PFH45428.1"/>
    </source>
</evidence>
<feature type="compositionally biased region" description="Low complexity" evidence="1">
    <location>
        <begin position="27"/>
        <end position="37"/>
    </location>
</feature>
<evidence type="ECO:0000313" key="3">
    <source>
        <dbReference type="Proteomes" id="UP000242287"/>
    </source>
</evidence>
<evidence type="ECO:0000256" key="1">
    <source>
        <dbReference type="SAM" id="MobiDB-lite"/>
    </source>
</evidence>
<organism evidence="2 3">
    <name type="scientific">Amanita thiersii Skay4041</name>
    <dbReference type="NCBI Taxonomy" id="703135"/>
    <lineage>
        <taxon>Eukaryota</taxon>
        <taxon>Fungi</taxon>
        <taxon>Dikarya</taxon>
        <taxon>Basidiomycota</taxon>
        <taxon>Agaricomycotina</taxon>
        <taxon>Agaricomycetes</taxon>
        <taxon>Agaricomycetidae</taxon>
        <taxon>Agaricales</taxon>
        <taxon>Pluteineae</taxon>
        <taxon>Amanitaceae</taxon>
        <taxon>Amanita</taxon>
    </lineage>
</organism>
<protein>
    <submittedName>
        <fullName evidence="2">Uncharacterized protein</fullName>
    </submittedName>
</protein>
<keyword evidence="3" id="KW-1185">Reference proteome</keyword>
<reference evidence="2 3" key="1">
    <citation type="submission" date="2014-02" db="EMBL/GenBank/DDBJ databases">
        <title>Transposable element dynamics among asymbiotic and ectomycorrhizal Amanita fungi.</title>
        <authorList>
            <consortium name="DOE Joint Genome Institute"/>
            <person name="Hess J."/>
            <person name="Skrede I."/>
            <person name="Wolfe B."/>
            <person name="LaButti K."/>
            <person name="Ohm R.A."/>
            <person name="Grigoriev I.V."/>
            <person name="Pringle A."/>
        </authorList>
    </citation>
    <scope>NUCLEOTIDE SEQUENCE [LARGE SCALE GENOMIC DNA]</scope>
    <source>
        <strain evidence="2 3">SKay4041</strain>
    </source>
</reference>
<name>A0A2A9N7H8_9AGAR</name>